<dbReference type="PIRSF" id="PIRSF029347">
    <property type="entry name" value="RecF"/>
    <property type="match status" value="1"/>
</dbReference>
<dbReference type="InterPro" id="IPR027417">
    <property type="entry name" value="P-loop_NTPase"/>
</dbReference>
<dbReference type="GO" id="GO:0006302">
    <property type="term" value="P:double-strand break repair"/>
    <property type="evidence" value="ECO:0007669"/>
    <property type="project" value="TreeGrafter"/>
</dbReference>
<dbReference type="SUPFAM" id="SSF52540">
    <property type="entry name" value="P-loop containing nucleoside triphosphate hydrolases"/>
    <property type="match status" value="1"/>
</dbReference>
<dbReference type="PANTHER" id="PTHR32182:SF25">
    <property type="entry name" value="SLR1056 PROTEIN"/>
    <property type="match status" value="1"/>
</dbReference>
<proteinExistence type="predicted"/>
<feature type="domain" description="ATPase AAA-type core" evidence="1">
    <location>
        <begin position="34"/>
        <end position="347"/>
    </location>
</feature>
<dbReference type="GO" id="GO:0005524">
    <property type="term" value="F:ATP binding"/>
    <property type="evidence" value="ECO:0007669"/>
    <property type="project" value="InterPro"/>
</dbReference>
<dbReference type="PANTHER" id="PTHR32182">
    <property type="entry name" value="DNA REPLICATION AND REPAIR PROTEIN RECF"/>
    <property type="match status" value="1"/>
</dbReference>
<reference evidence="2" key="1">
    <citation type="submission" date="2018-07" db="EMBL/GenBank/DDBJ databases">
        <authorList>
            <person name="Quirk P.G."/>
            <person name="Krulwich T.A."/>
        </authorList>
    </citation>
    <scope>NUCLEOTIDE SEQUENCE</scope>
</reference>
<dbReference type="GO" id="GO:0016887">
    <property type="term" value="F:ATP hydrolysis activity"/>
    <property type="evidence" value="ECO:0007669"/>
    <property type="project" value="InterPro"/>
</dbReference>
<dbReference type="Pfam" id="PF13304">
    <property type="entry name" value="AAA_21"/>
    <property type="match status" value="1"/>
</dbReference>
<dbReference type="Gene3D" id="3.40.50.300">
    <property type="entry name" value="P-loop containing nucleotide triphosphate hydrolases"/>
    <property type="match status" value="1"/>
</dbReference>
<organism evidence="2">
    <name type="scientific">metagenome</name>
    <dbReference type="NCBI Taxonomy" id="256318"/>
    <lineage>
        <taxon>unclassified sequences</taxon>
        <taxon>metagenomes</taxon>
    </lineage>
</organism>
<dbReference type="InterPro" id="IPR014555">
    <property type="entry name" value="RecF-like"/>
</dbReference>
<dbReference type="InterPro" id="IPR003959">
    <property type="entry name" value="ATPase_AAA_core"/>
</dbReference>
<accession>A0A380TF83</accession>
<name>A0A380TF83_9ZZZZ</name>
<dbReference type="EMBL" id="UIDG01000190">
    <property type="protein sequence ID" value="SUS06339.1"/>
    <property type="molecule type" value="Genomic_DNA"/>
</dbReference>
<dbReference type="AlphaFoldDB" id="A0A380TF83"/>
<protein>
    <submittedName>
        <fullName evidence="2">Recombination protein F</fullName>
    </submittedName>
</protein>
<sequence>MKQHSDEEPLLTEITPHNFLSFGPEAQAIPLRKLNILIGPNGSGKSNLIDAISLLRAAPNDEPPKDVRSVVSLGGGVREWIWKGAPKQPASVSVVFAYPRGPQPIRHMLEFRAEDQAFRLTDEKIEHEKPHGDQLRPYFFYHFESGRPVVNIKGKSRKLQRENIEPDVSILAQRRDPEQYPEITYISDRYGRIRIYREWAFGRNTIFREPQRADLRTDRLEEDFSNIGLFLNRLRRHPQTKQVILTYLRDIYEGVDDFDVSIEGGTVQVFFTEGRFTVPATRLSDGTLRFLCLLAILCDPSPPPLVCIEEPELGLHPDILPKIADLLLEASERMQLLVTTHSDILVDALSETPESVLVCEKRDGITSVERLDADRIRPWLDRYRLGELWLKGEVGGTRW</sequence>
<dbReference type="GO" id="GO:0000731">
    <property type="term" value="P:DNA synthesis involved in DNA repair"/>
    <property type="evidence" value="ECO:0007669"/>
    <property type="project" value="TreeGrafter"/>
</dbReference>
<gene>
    <name evidence="2" type="ORF">DF3PB_270011</name>
</gene>
<evidence type="ECO:0000313" key="2">
    <source>
        <dbReference type="EMBL" id="SUS06339.1"/>
    </source>
</evidence>
<evidence type="ECO:0000259" key="1">
    <source>
        <dbReference type="Pfam" id="PF13304"/>
    </source>
</evidence>